<dbReference type="InterPro" id="IPR019587">
    <property type="entry name" value="Polyketide_cyclase/dehydratase"/>
</dbReference>
<feature type="chain" id="PRO_5040261908" description="Coenzyme Q-binding protein COQ10 START domain-containing protein" evidence="1">
    <location>
        <begin position="23"/>
        <end position="209"/>
    </location>
</feature>
<proteinExistence type="predicted"/>
<reference evidence="2" key="1">
    <citation type="submission" date="2019-04" db="EMBL/GenBank/DDBJ databases">
        <title>Sequencing of skin fungus with MAO and IRED activity.</title>
        <authorList>
            <person name="Marsaioli A.J."/>
            <person name="Bonatto J.M.C."/>
            <person name="Reis Junior O."/>
        </authorList>
    </citation>
    <scope>NUCLEOTIDE SEQUENCE</scope>
    <source>
        <strain evidence="2">28M1</strain>
    </source>
</reference>
<dbReference type="Pfam" id="PF10604">
    <property type="entry name" value="Polyketide_cyc2"/>
    <property type="match status" value="1"/>
</dbReference>
<dbReference type="EMBL" id="SWKV01000026">
    <property type="protein sequence ID" value="KAF3040274.1"/>
    <property type="molecule type" value="Genomic_DNA"/>
</dbReference>
<keyword evidence="3" id="KW-1185">Reference proteome</keyword>
<dbReference type="OrthoDB" id="509124at2759"/>
<dbReference type="CDD" id="cd07822">
    <property type="entry name" value="SRPBCC_4"/>
    <property type="match status" value="1"/>
</dbReference>
<dbReference type="Gene3D" id="3.30.530.20">
    <property type="match status" value="1"/>
</dbReference>
<evidence type="ECO:0000313" key="2">
    <source>
        <dbReference type="EMBL" id="KAF3040274.1"/>
    </source>
</evidence>
<evidence type="ECO:0000313" key="3">
    <source>
        <dbReference type="Proteomes" id="UP000758155"/>
    </source>
</evidence>
<evidence type="ECO:0008006" key="4">
    <source>
        <dbReference type="Google" id="ProtNLM"/>
    </source>
</evidence>
<protein>
    <recommendedName>
        <fullName evidence="4">Coenzyme Q-binding protein COQ10 START domain-containing protein</fullName>
    </recommendedName>
</protein>
<name>A0A9P4WSF5_9PLEO</name>
<dbReference type="Proteomes" id="UP000758155">
    <property type="component" value="Unassembled WGS sequence"/>
</dbReference>
<feature type="signal peptide" evidence="1">
    <location>
        <begin position="1"/>
        <end position="22"/>
    </location>
</feature>
<dbReference type="InterPro" id="IPR023393">
    <property type="entry name" value="START-like_dom_sf"/>
</dbReference>
<dbReference type="SUPFAM" id="SSF55961">
    <property type="entry name" value="Bet v1-like"/>
    <property type="match status" value="1"/>
</dbReference>
<sequence>MAAPKITALVLLLLLQATGVFPAFTNLPDVPQGVFNVSTRIEIRSTKHAAWRALTDFPKYPAWNPFVRASIMISSENATLRDQYPREGRRLFLRTQIPALPLPVNENTPDVESNTQYSYENVTAVQRKRGRLAWAFIPTTEADQQLDLQSERWSAVSDIGRGKMLYESREVFHGTTAELIKVLTGEALQASFDAQGQALKALLEGCDKY</sequence>
<keyword evidence="1" id="KW-0732">Signal</keyword>
<evidence type="ECO:0000256" key="1">
    <source>
        <dbReference type="SAM" id="SignalP"/>
    </source>
</evidence>
<organism evidence="2 3">
    <name type="scientific">Didymella heteroderae</name>
    <dbReference type="NCBI Taxonomy" id="1769908"/>
    <lineage>
        <taxon>Eukaryota</taxon>
        <taxon>Fungi</taxon>
        <taxon>Dikarya</taxon>
        <taxon>Ascomycota</taxon>
        <taxon>Pezizomycotina</taxon>
        <taxon>Dothideomycetes</taxon>
        <taxon>Pleosporomycetidae</taxon>
        <taxon>Pleosporales</taxon>
        <taxon>Pleosporineae</taxon>
        <taxon>Didymellaceae</taxon>
        <taxon>Didymella</taxon>
    </lineage>
</organism>
<comment type="caution">
    <text evidence="2">The sequence shown here is derived from an EMBL/GenBank/DDBJ whole genome shotgun (WGS) entry which is preliminary data.</text>
</comment>
<accession>A0A9P4WSF5</accession>
<gene>
    <name evidence="2" type="ORF">E8E12_004848</name>
</gene>
<dbReference type="AlphaFoldDB" id="A0A9P4WSF5"/>